<dbReference type="GO" id="GO:0006355">
    <property type="term" value="P:regulation of DNA-templated transcription"/>
    <property type="evidence" value="ECO:0007669"/>
    <property type="project" value="InterPro"/>
</dbReference>
<dbReference type="Proteomes" id="UP000606730">
    <property type="component" value="Unassembled WGS sequence"/>
</dbReference>
<dbReference type="Pfam" id="PF01029">
    <property type="entry name" value="NusB"/>
    <property type="match status" value="1"/>
</dbReference>
<evidence type="ECO:0000259" key="7">
    <source>
        <dbReference type="PROSITE" id="PS51686"/>
    </source>
</evidence>
<dbReference type="InterPro" id="IPR049560">
    <property type="entry name" value="MeTrfase_RsmB-F_NOP2_cat"/>
</dbReference>
<dbReference type="PROSITE" id="PS51686">
    <property type="entry name" value="SAM_MT_RSMB_NOP"/>
    <property type="match status" value="1"/>
</dbReference>
<keyword evidence="9" id="KW-1185">Reference proteome</keyword>
<keyword evidence="4 6" id="KW-0949">S-adenosyl-L-methionine</keyword>
<dbReference type="InterPro" id="IPR035926">
    <property type="entry name" value="NusB-like_sf"/>
</dbReference>
<dbReference type="GO" id="GO:0003723">
    <property type="term" value="F:RNA binding"/>
    <property type="evidence" value="ECO:0007669"/>
    <property type="project" value="UniProtKB-UniRule"/>
</dbReference>
<evidence type="ECO:0000256" key="6">
    <source>
        <dbReference type="PROSITE-ProRule" id="PRU01023"/>
    </source>
</evidence>
<dbReference type="RefSeq" id="WP_095594090.1">
    <property type="nucleotide sequence ID" value="NZ_BMKN01000002.1"/>
</dbReference>
<dbReference type="SUPFAM" id="SSF53335">
    <property type="entry name" value="S-adenosyl-L-methionine-dependent methyltransferases"/>
    <property type="match status" value="1"/>
</dbReference>
<feature type="domain" description="SAM-dependent MTase RsmB/NOP-type" evidence="7">
    <location>
        <begin position="147"/>
        <end position="424"/>
    </location>
</feature>
<dbReference type="PANTHER" id="PTHR22807">
    <property type="entry name" value="NOP2 YEAST -RELATED NOL1/NOP2/FMU SUN DOMAIN-CONTAINING"/>
    <property type="match status" value="1"/>
</dbReference>
<dbReference type="InterPro" id="IPR029063">
    <property type="entry name" value="SAM-dependent_MTases_sf"/>
</dbReference>
<comment type="similarity">
    <text evidence="1 6">Belongs to the class I-like SAM-binding methyltransferase superfamily. RsmB/NOP family.</text>
</comment>
<name>A0A917AHP7_9RHOB</name>
<evidence type="ECO:0000256" key="3">
    <source>
        <dbReference type="ARBA" id="ARBA00022679"/>
    </source>
</evidence>
<dbReference type="InterPro" id="IPR006027">
    <property type="entry name" value="NusB_RsmB_TIM44"/>
</dbReference>
<dbReference type="Gene3D" id="3.40.50.150">
    <property type="entry name" value="Vaccinia Virus protein VP39"/>
    <property type="match status" value="1"/>
</dbReference>
<keyword evidence="3 6" id="KW-0808">Transferase</keyword>
<dbReference type="OrthoDB" id="9810297at2"/>
<evidence type="ECO:0000256" key="4">
    <source>
        <dbReference type="ARBA" id="ARBA00022691"/>
    </source>
</evidence>
<evidence type="ECO:0000256" key="2">
    <source>
        <dbReference type="ARBA" id="ARBA00022603"/>
    </source>
</evidence>
<dbReference type="Gene3D" id="1.10.940.10">
    <property type="entry name" value="NusB-like"/>
    <property type="match status" value="1"/>
</dbReference>
<dbReference type="PANTHER" id="PTHR22807:SF61">
    <property type="entry name" value="NOL1_NOP2_SUN FAMILY PROTEIN _ ANTITERMINATION NUSB DOMAIN-CONTAINING PROTEIN"/>
    <property type="match status" value="1"/>
</dbReference>
<dbReference type="PRINTS" id="PR02008">
    <property type="entry name" value="RCMTFAMILY"/>
</dbReference>
<reference evidence="8" key="1">
    <citation type="journal article" date="2014" name="Int. J. Syst. Evol. Microbiol.">
        <title>Complete genome sequence of Corynebacterium casei LMG S-19264T (=DSM 44701T), isolated from a smear-ripened cheese.</title>
        <authorList>
            <consortium name="US DOE Joint Genome Institute (JGI-PGF)"/>
            <person name="Walter F."/>
            <person name="Albersmeier A."/>
            <person name="Kalinowski J."/>
            <person name="Ruckert C."/>
        </authorList>
    </citation>
    <scope>NUCLEOTIDE SEQUENCE</scope>
    <source>
        <strain evidence="8">CGMCC 1.16012</strain>
    </source>
</reference>
<feature type="binding site" evidence="6">
    <location>
        <position position="263"/>
    </location>
    <ligand>
        <name>S-adenosyl-L-methionine</name>
        <dbReference type="ChEBI" id="CHEBI:59789"/>
    </ligand>
</feature>
<keyword evidence="2 6" id="KW-0489">Methyltransferase</keyword>
<reference evidence="8" key="2">
    <citation type="submission" date="2020-09" db="EMBL/GenBank/DDBJ databases">
        <authorList>
            <person name="Sun Q."/>
            <person name="Zhou Y."/>
        </authorList>
    </citation>
    <scope>NUCLEOTIDE SEQUENCE</scope>
    <source>
        <strain evidence="8">CGMCC 1.16012</strain>
    </source>
</reference>
<feature type="binding site" evidence="6">
    <location>
        <position position="305"/>
    </location>
    <ligand>
        <name>S-adenosyl-L-methionine</name>
        <dbReference type="ChEBI" id="CHEBI:59789"/>
    </ligand>
</feature>
<feature type="binding site" evidence="6">
    <location>
        <position position="289"/>
    </location>
    <ligand>
        <name>S-adenosyl-L-methionine</name>
        <dbReference type="ChEBI" id="CHEBI:59789"/>
    </ligand>
</feature>
<evidence type="ECO:0000256" key="1">
    <source>
        <dbReference type="ARBA" id="ARBA00007494"/>
    </source>
</evidence>
<dbReference type="InterPro" id="IPR001678">
    <property type="entry name" value="MeTrfase_RsmB-F_NOP2_dom"/>
</dbReference>
<dbReference type="GO" id="GO:0001510">
    <property type="term" value="P:RNA methylation"/>
    <property type="evidence" value="ECO:0007669"/>
    <property type="project" value="InterPro"/>
</dbReference>
<evidence type="ECO:0000256" key="5">
    <source>
        <dbReference type="ARBA" id="ARBA00022884"/>
    </source>
</evidence>
<dbReference type="InterPro" id="IPR023267">
    <property type="entry name" value="RCMT"/>
</dbReference>
<gene>
    <name evidence="8" type="ORF">GCM10011517_21610</name>
</gene>
<keyword evidence="5 6" id="KW-0694">RNA-binding</keyword>
<dbReference type="Pfam" id="PF01189">
    <property type="entry name" value="Methyltr_RsmB-F"/>
    <property type="match status" value="1"/>
</dbReference>
<dbReference type="SUPFAM" id="SSF48013">
    <property type="entry name" value="NusB-like"/>
    <property type="match status" value="1"/>
</dbReference>
<comment type="caution">
    <text evidence="8">The sequence shown here is derived from an EMBL/GenBank/DDBJ whole genome shotgun (WGS) entry which is preliminary data.</text>
</comment>
<dbReference type="PROSITE" id="PS01153">
    <property type="entry name" value="NOL1_NOP2_SUN"/>
    <property type="match status" value="1"/>
</dbReference>
<accession>A0A917AHP7</accession>
<feature type="active site" description="Nucleophile" evidence="6">
    <location>
        <position position="358"/>
    </location>
</feature>
<feature type="binding site" evidence="6">
    <location>
        <begin position="242"/>
        <end position="248"/>
    </location>
    <ligand>
        <name>S-adenosyl-L-methionine</name>
        <dbReference type="ChEBI" id="CHEBI:59789"/>
    </ligand>
</feature>
<dbReference type="CDD" id="cd02440">
    <property type="entry name" value="AdoMet_MTases"/>
    <property type="match status" value="1"/>
</dbReference>
<dbReference type="EMBL" id="BMKN01000002">
    <property type="protein sequence ID" value="GGE53583.1"/>
    <property type="molecule type" value="Genomic_DNA"/>
</dbReference>
<evidence type="ECO:0000313" key="9">
    <source>
        <dbReference type="Proteomes" id="UP000606730"/>
    </source>
</evidence>
<protein>
    <submittedName>
        <fullName evidence="8">16S rRNA methyltransferase</fullName>
    </submittedName>
</protein>
<sequence>MAKDIDKARGAAWTLVNAITEEHFLLSELQGKDSPLNGLTPPEQARAQRLALGTLRYAGRVDALLKPLMRKHPPAEVRNLLRLAVVDLMTGGAAAHGVVNTAVEMIKADPQTRPMAGLVNAVLRRAAEMQGEWDELPPQRMAGWLRGRVEGQYGRATTLAIEAGQEPPAPLDLTPRDGDTAKLAEMVGGTPLPTGSVRLKDAKQVSNLPGYNEGAWWVQDAAAALPVKLLNPQKGEAILDLCAAPGGKTMQLAAAGAKVTALDISDHRMQRVRQNLIRTQLEAKTVVADALEWVPSSLFDAILLDAPCSATGTIRRHPDLPFAKSGADIKPLFGLQAEMIDRALQLLKPGGRLVFCTCSLLREEGEFPLRDALERHPTLQIDDTLPTGVPEDWRAEGGGLRTRPDYWAEQGGMDGFFMVQLRKA</sequence>
<dbReference type="GO" id="GO:0008173">
    <property type="term" value="F:RNA methyltransferase activity"/>
    <property type="evidence" value="ECO:0007669"/>
    <property type="project" value="InterPro"/>
</dbReference>
<proteinExistence type="inferred from homology"/>
<organism evidence="8 9">
    <name type="scientific">Actibacterium pelagium</name>
    <dbReference type="NCBI Taxonomy" id="2029103"/>
    <lineage>
        <taxon>Bacteria</taxon>
        <taxon>Pseudomonadati</taxon>
        <taxon>Pseudomonadota</taxon>
        <taxon>Alphaproteobacteria</taxon>
        <taxon>Rhodobacterales</taxon>
        <taxon>Roseobacteraceae</taxon>
        <taxon>Actibacterium</taxon>
    </lineage>
</organism>
<evidence type="ECO:0000313" key="8">
    <source>
        <dbReference type="EMBL" id="GGE53583.1"/>
    </source>
</evidence>
<dbReference type="InterPro" id="IPR018314">
    <property type="entry name" value="RsmB/NOL1/NOP2-like_CS"/>
</dbReference>
<dbReference type="AlphaFoldDB" id="A0A917AHP7"/>